<dbReference type="GO" id="GO:0005839">
    <property type="term" value="C:proteasome core complex"/>
    <property type="evidence" value="ECO:0007669"/>
    <property type="project" value="InterPro"/>
</dbReference>
<comment type="function">
    <text evidence="8">Protease subunit of a proteasome-like degradation complex believed to be a general protein degrading machinery.</text>
</comment>
<dbReference type="SUPFAM" id="SSF56235">
    <property type="entry name" value="N-terminal nucleophile aminohydrolases (Ntn hydrolases)"/>
    <property type="match status" value="1"/>
</dbReference>
<dbReference type="CDD" id="cd01913">
    <property type="entry name" value="protease_HslV"/>
    <property type="match status" value="1"/>
</dbReference>
<keyword evidence="6 8" id="KW-0378">Hydrolase</keyword>
<reference evidence="9" key="1">
    <citation type="submission" date="2020-08" db="EMBL/GenBank/DDBJ databases">
        <title>Genome public.</title>
        <authorList>
            <person name="Liu C."/>
            <person name="Sun Q."/>
        </authorList>
    </citation>
    <scope>NUCLEOTIDE SEQUENCE</scope>
    <source>
        <strain evidence="9">NSJ-44</strain>
    </source>
</reference>
<dbReference type="PANTHER" id="PTHR32194">
    <property type="entry name" value="METALLOPROTEASE TLDD"/>
    <property type="match status" value="1"/>
</dbReference>
<name>A0A926CY88_9FIRM</name>
<comment type="similarity">
    <text evidence="2 8">Belongs to the peptidase T1B family. HslV subfamily.</text>
</comment>
<dbReference type="HAMAP" id="MF_00248">
    <property type="entry name" value="HslV"/>
    <property type="match status" value="1"/>
</dbReference>
<evidence type="ECO:0000256" key="8">
    <source>
        <dbReference type="HAMAP-Rule" id="MF_00248"/>
    </source>
</evidence>
<organism evidence="9 10">
    <name type="scientific">Luoshenia tenuis</name>
    <dbReference type="NCBI Taxonomy" id="2763654"/>
    <lineage>
        <taxon>Bacteria</taxon>
        <taxon>Bacillati</taxon>
        <taxon>Bacillota</taxon>
        <taxon>Clostridia</taxon>
        <taxon>Christensenellales</taxon>
        <taxon>Christensenellaceae</taxon>
        <taxon>Luoshenia</taxon>
    </lineage>
</organism>
<feature type="binding site" evidence="8">
    <location>
        <position position="161"/>
    </location>
    <ligand>
        <name>Na(+)</name>
        <dbReference type="ChEBI" id="CHEBI:29101"/>
    </ligand>
</feature>
<sequence>MLEGTTIVAVKRDGTCAIAGDGQVTMGEKVVMKRGAVKVRRIYNGRVIVGFAGSVADAFTLSERFEAKLEQYGGNLPRAAVELAQDWHGERAGRQLEAMLIAADAQDLLVLSGSGEVIDPDDGVVAIGSGGSYAYAAAKALVENTALPARDIAQKAILIASSICVFTNDHITVEEISAEKPQEVRSLPCPT</sequence>
<dbReference type="EMBL" id="JACRSO010000002">
    <property type="protein sequence ID" value="MBC8528910.1"/>
    <property type="molecule type" value="Genomic_DNA"/>
</dbReference>
<evidence type="ECO:0000256" key="5">
    <source>
        <dbReference type="ARBA" id="ARBA00022723"/>
    </source>
</evidence>
<comment type="caution">
    <text evidence="9">The sequence shown here is derived from an EMBL/GenBank/DDBJ whole genome shotgun (WGS) entry which is preliminary data.</text>
</comment>
<dbReference type="PIRSF" id="PIRSF039093">
    <property type="entry name" value="HslV"/>
    <property type="match status" value="1"/>
</dbReference>
<keyword evidence="7 8" id="KW-0915">Sodium</keyword>
<evidence type="ECO:0000256" key="2">
    <source>
        <dbReference type="ARBA" id="ARBA00006053"/>
    </source>
</evidence>
<dbReference type="InterPro" id="IPR001353">
    <property type="entry name" value="Proteasome_sua/b"/>
</dbReference>
<gene>
    <name evidence="8 9" type="primary">hslV</name>
    <name evidence="9" type="ORF">H8699_05675</name>
</gene>
<dbReference type="NCBIfam" id="NF003964">
    <property type="entry name" value="PRK05456.1"/>
    <property type="match status" value="1"/>
</dbReference>
<dbReference type="GO" id="GO:0009376">
    <property type="term" value="C:HslUV protease complex"/>
    <property type="evidence" value="ECO:0007669"/>
    <property type="project" value="UniProtKB-UniRule"/>
</dbReference>
<feature type="binding site" evidence="8">
    <location>
        <position position="164"/>
    </location>
    <ligand>
        <name>Na(+)</name>
        <dbReference type="ChEBI" id="CHEBI:29101"/>
    </ligand>
</feature>
<dbReference type="GO" id="GO:0046872">
    <property type="term" value="F:metal ion binding"/>
    <property type="evidence" value="ECO:0007669"/>
    <property type="project" value="UniProtKB-KW"/>
</dbReference>
<dbReference type="PANTHER" id="PTHR32194:SF0">
    <property type="entry name" value="ATP-DEPENDENT PROTEASE SUBUNIT HSLV"/>
    <property type="match status" value="1"/>
</dbReference>
<dbReference type="AlphaFoldDB" id="A0A926CY88"/>
<evidence type="ECO:0000313" key="9">
    <source>
        <dbReference type="EMBL" id="MBC8528910.1"/>
    </source>
</evidence>
<comment type="subcellular location">
    <subcellularLocation>
        <location evidence="1 8">Cytoplasm</location>
    </subcellularLocation>
</comment>
<dbReference type="Pfam" id="PF00227">
    <property type="entry name" value="Proteasome"/>
    <property type="match status" value="1"/>
</dbReference>
<proteinExistence type="inferred from homology"/>
<dbReference type="GO" id="GO:0004298">
    <property type="term" value="F:threonine-type endopeptidase activity"/>
    <property type="evidence" value="ECO:0007669"/>
    <property type="project" value="UniProtKB-KW"/>
</dbReference>
<dbReference type="InterPro" id="IPR023333">
    <property type="entry name" value="Proteasome_suB-type"/>
</dbReference>
<dbReference type="GO" id="GO:0051603">
    <property type="term" value="P:proteolysis involved in protein catabolic process"/>
    <property type="evidence" value="ECO:0007669"/>
    <property type="project" value="InterPro"/>
</dbReference>
<keyword evidence="3 8" id="KW-0963">Cytoplasm</keyword>
<dbReference type="RefSeq" id="WP_147517866.1">
    <property type="nucleotide sequence ID" value="NZ_JACRSO010000002.1"/>
</dbReference>
<evidence type="ECO:0000313" key="10">
    <source>
        <dbReference type="Proteomes" id="UP000654279"/>
    </source>
</evidence>
<dbReference type="EC" id="3.4.25.2" evidence="8"/>
<keyword evidence="8" id="KW-0021">Allosteric enzyme</keyword>
<dbReference type="InterPro" id="IPR029055">
    <property type="entry name" value="Ntn_hydrolases_N"/>
</dbReference>
<evidence type="ECO:0000256" key="3">
    <source>
        <dbReference type="ARBA" id="ARBA00022490"/>
    </source>
</evidence>
<dbReference type="Proteomes" id="UP000654279">
    <property type="component" value="Unassembled WGS sequence"/>
</dbReference>
<keyword evidence="4 8" id="KW-0645">Protease</keyword>
<comment type="subunit">
    <text evidence="8">A double ring-shaped homohexamer of HslV is capped on each side by a ring-shaped HslU homohexamer. The assembly of the HslU/HslV complex is dependent on binding of ATP.</text>
</comment>
<protein>
    <recommendedName>
        <fullName evidence="8">ATP-dependent protease subunit HslV</fullName>
        <ecNumber evidence="8">3.4.25.2</ecNumber>
    </recommendedName>
</protein>
<dbReference type="NCBIfam" id="TIGR03692">
    <property type="entry name" value="ATP_dep_HslV"/>
    <property type="match status" value="1"/>
</dbReference>
<dbReference type="InterPro" id="IPR022281">
    <property type="entry name" value="ATP-dep_Prtase_HsIV_su"/>
</dbReference>
<dbReference type="PROSITE" id="PS51476">
    <property type="entry name" value="PROTEASOME_BETA_2"/>
    <property type="match status" value="1"/>
</dbReference>
<comment type="activity regulation">
    <text evidence="8">Allosterically activated by HslU binding.</text>
</comment>
<evidence type="ECO:0000256" key="7">
    <source>
        <dbReference type="ARBA" id="ARBA00023053"/>
    </source>
</evidence>
<dbReference type="Gene3D" id="3.60.20.10">
    <property type="entry name" value="Glutamine Phosphoribosylpyrophosphate, subunit 1, domain 1"/>
    <property type="match status" value="1"/>
</dbReference>
<comment type="catalytic activity">
    <reaction evidence="8">
        <text>ATP-dependent cleavage of peptide bonds with broad specificity.</text>
        <dbReference type="EC" id="3.4.25.2"/>
    </reaction>
</comment>
<feature type="binding site" evidence="8">
    <location>
        <position position="167"/>
    </location>
    <ligand>
        <name>Na(+)</name>
        <dbReference type="ChEBI" id="CHEBI:29101"/>
    </ligand>
</feature>
<feature type="active site" evidence="8">
    <location>
        <position position="5"/>
    </location>
</feature>
<evidence type="ECO:0000256" key="4">
    <source>
        <dbReference type="ARBA" id="ARBA00022670"/>
    </source>
</evidence>
<evidence type="ECO:0000256" key="6">
    <source>
        <dbReference type="ARBA" id="ARBA00022801"/>
    </source>
</evidence>
<keyword evidence="5 8" id="KW-0479">Metal-binding</keyword>
<keyword evidence="10" id="KW-1185">Reference proteome</keyword>
<accession>A0A926CY88</accession>
<keyword evidence="8" id="KW-0888">Threonine protease</keyword>
<evidence type="ECO:0000256" key="1">
    <source>
        <dbReference type="ARBA" id="ARBA00004496"/>
    </source>
</evidence>